<dbReference type="PANTHER" id="PTHR47245:SF2">
    <property type="entry name" value="PEPTIDYL-PROLYL CIS-TRANS ISOMERASE HP_0175-RELATED"/>
    <property type="match status" value="1"/>
</dbReference>
<dbReference type="HOGENOM" id="CLU_034646_5_2_9"/>
<dbReference type="PROSITE" id="PS50198">
    <property type="entry name" value="PPIC_PPIASE_2"/>
    <property type="match status" value="1"/>
</dbReference>
<dbReference type="InterPro" id="IPR027304">
    <property type="entry name" value="Trigger_fact/SurA_dom_sf"/>
</dbReference>
<evidence type="ECO:0000313" key="3">
    <source>
        <dbReference type="EMBL" id="EEA84696.1"/>
    </source>
</evidence>
<dbReference type="Pfam" id="PF13616">
    <property type="entry name" value="Rotamase_3"/>
    <property type="match status" value="1"/>
</dbReference>
<dbReference type="AlphaFoldDB" id="B6G0K0"/>
<evidence type="ECO:0000259" key="2">
    <source>
        <dbReference type="PROSITE" id="PS50198"/>
    </source>
</evidence>
<evidence type="ECO:0000313" key="4">
    <source>
        <dbReference type="Proteomes" id="UP000003178"/>
    </source>
</evidence>
<dbReference type="GO" id="GO:0003755">
    <property type="term" value="F:peptidyl-prolyl cis-trans isomerase activity"/>
    <property type="evidence" value="ECO:0007669"/>
    <property type="project" value="UniProtKB-KW"/>
</dbReference>
<reference evidence="3 4" key="2">
    <citation type="submission" date="2008-10" db="EMBL/GenBank/DDBJ databases">
        <title>Draft genome sequence of Clostridium hiranonis (DSM 13275).</title>
        <authorList>
            <person name="Sudarsanam P."/>
            <person name="Ley R."/>
            <person name="Guruge J."/>
            <person name="Turnbaugh P.J."/>
            <person name="Mahowald M."/>
            <person name="Liep D."/>
            <person name="Gordon J."/>
        </authorList>
    </citation>
    <scope>NUCLEOTIDE SEQUENCE [LARGE SCALE GENOMIC DNA]</scope>
    <source>
        <strain evidence="3 4">DSM 13275</strain>
    </source>
</reference>
<dbReference type="Proteomes" id="UP000003178">
    <property type="component" value="Unassembled WGS sequence"/>
</dbReference>
<dbReference type="Pfam" id="PF13624">
    <property type="entry name" value="SurA_N_3"/>
    <property type="match status" value="1"/>
</dbReference>
<dbReference type="InterPro" id="IPR046357">
    <property type="entry name" value="PPIase_dom_sf"/>
</dbReference>
<gene>
    <name evidence="3" type="ORF">CLOHIR_01656</name>
</gene>
<accession>B6G0K0</accession>
<dbReference type="InterPro" id="IPR023058">
    <property type="entry name" value="PPIase_PpiC_CS"/>
</dbReference>
<dbReference type="PROSITE" id="PS01096">
    <property type="entry name" value="PPIC_PPIASE_1"/>
    <property type="match status" value="1"/>
</dbReference>
<dbReference type="EMBL" id="ABWP01000066">
    <property type="protein sequence ID" value="EEA84696.1"/>
    <property type="molecule type" value="Genomic_DNA"/>
</dbReference>
<evidence type="ECO:0000256" key="1">
    <source>
        <dbReference type="PROSITE-ProRule" id="PRU00278"/>
    </source>
</evidence>
<keyword evidence="1" id="KW-0413">Isomerase</keyword>
<keyword evidence="1" id="KW-0697">Rotamase</keyword>
<dbReference type="SUPFAM" id="SSF109998">
    <property type="entry name" value="Triger factor/SurA peptide-binding domain-like"/>
    <property type="match status" value="1"/>
</dbReference>
<dbReference type="PANTHER" id="PTHR47245">
    <property type="entry name" value="PEPTIDYLPROLYL ISOMERASE"/>
    <property type="match status" value="1"/>
</dbReference>
<proteinExistence type="predicted"/>
<dbReference type="STRING" id="500633.CLOHIR_01656"/>
<comment type="caution">
    <text evidence="3">The sequence shown here is derived from an EMBL/GenBank/DDBJ whole genome shotgun (WGS) entry which is preliminary data.</text>
</comment>
<organism evidence="3 4">
    <name type="scientific">Peptacetobacter hiranonis (strain DSM 13275 / JCM 10541 / KCTC 15199 / TO-931)</name>
    <name type="common">Clostridium hiranonis</name>
    <dbReference type="NCBI Taxonomy" id="500633"/>
    <lineage>
        <taxon>Bacteria</taxon>
        <taxon>Bacillati</taxon>
        <taxon>Bacillota</taxon>
        <taxon>Clostridia</taxon>
        <taxon>Peptostreptococcales</taxon>
        <taxon>Peptostreptococcaceae</taxon>
        <taxon>Peptacetobacter</taxon>
    </lineage>
</organism>
<reference evidence="3 4" key="1">
    <citation type="submission" date="2008-09" db="EMBL/GenBank/DDBJ databases">
        <authorList>
            <person name="Fulton L."/>
            <person name="Clifton S."/>
            <person name="Fulton B."/>
            <person name="Xu J."/>
            <person name="Minx P."/>
            <person name="Pepin K.H."/>
            <person name="Johnson M."/>
            <person name="Thiruvilangam P."/>
            <person name="Bhonagiri V."/>
            <person name="Nash W.E."/>
            <person name="Mardis E.R."/>
            <person name="Wilson R.K."/>
        </authorList>
    </citation>
    <scope>NUCLEOTIDE SEQUENCE [LARGE SCALE GENOMIC DNA]</scope>
    <source>
        <strain evidence="3 4">DSM 13275</strain>
    </source>
</reference>
<keyword evidence="4" id="KW-1185">Reference proteome</keyword>
<dbReference type="Gene3D" id="1.10.4030.10">
    <property type="entry name" value="Porin chaperone SurA, peptide-binding domain"/>
    <property type="match status" value="1"/>
</dbReference>
<feature type="domain" description="PpiC" evidence="2">
    <location>
        <begin position="175"/>
        <end position="281"/>
    </location>
</feature>
<protein>
    <submittedName>
        <fullName evidence="3">PPIC-type PPIASE domain protein</fullName>
    </submittedName>
</protein>
<sequence>MTIALAALMSFSLVACKQKDLNETVADVNGTKITLGQYEFMLKMNKDSVESNIGGADKWDEKDQTGVSYKDKYKRLVLDQMINTELLAQNAEKEGLKPTDKEIQASYNDLKTYVNSDENLKGAAEELGINDEFLKEQAKISLLIQKSQEKFYKEEKVTDAEMKKYYDEHIDEYKKDEVEASHILIKTTDDQNKPLPEADQKKAKAKAKKVLKEVKAGGDFAELAKKYSQDPGSAANGGALGAFGKGMMVQEFEDAAFGMEPGEVSDLVKTDFGYHIIKVTDRIKETTSFEEAKAGIKEEILKNKYGEKIAALQKKAKIEKFDKVIESAEFVEK</sequence>
<dbReference type="InterPro" id="IPR000297">
    <property type="entry name" value="PPIase_PpiC"/>
</dbReference>
<dbReference type="Gene3D" id="3.10.50.40">
    <property type="match status" value="1"/>
</dbReference>
<dbReference type="SUPFAM" id="SSF54534">
    <property type="entry name" value="FKBP-like"/>
    <property type="match status" value="1"/>
</dbReference>
<name>B6G0K0_PEPHT</name>
<dbReference type="eggNOG" id="COG0760">
    <property type="taxonomic scope" value="Bacteria"/>
</dbReference>
<dbReference type="InterPro" id="IPR050245">
    <property type="entry name" value="PrsA_foldase"/>
</dbReference>